<evidence type="ECO:0000313" key="4">
    <source>
        <dbReference type="EMBL" id="RWZ52974.1"/>
    </source>
</evidence>
<comment type="caution">
    <text evidence="4">The sequence shown here is derived from an EMBL/GenBank/DDBJ whole genome shotgun (WGS) entry which is preliminary data.</text>
</comment>
<evidence type="ECO:0000256" key="1">
    <source>
        <dbReference type="ARBA" id="ARBA00023002"/>
    </source>
</evidence>
<dbReference type="RefSeq" id="WP_128493817.1">
    <property type="nucleotide sequence ID" value="NZ_RZNB01000001.1"/>
</dbReference>
<evidence type="ECO:0000313" key="5">
    <source>
        <dbReference type="Proteomes" id="UP000288547"/>
    </source>
</evidence>
<sequence>MNDTSPDELAGIIGTAAEAAPILAATAPRERAAALVAAADALDAAVDRLVPIAMRETGLAEARLRGESKRTSVQLRLFAEVVADGAFLDVRIDDADPDFVLGPRPELRRVLAPVGPVLNFAASNFPFAFSVAGGDTAAALAAGSPVVVKAHEGHPELSRRTGDIVADALTTAGLPVGTLSVIFGREVGVTALRDPRIAAAAFTGSTRGGIALAAIASSRPNPIPFFGELGSVNPVFVTPAAADAGLDALSEAFVASVSGSAGQLCTKSGFLFVPRGADVPVAESAGSIGEHRMLYAGIAEGFRTRREEILGTNGVESLVDGEVREEDDGDVWVRPTFARTDVATLRRERERVLDEAFGPLSIVVDYDDPAELPALVAEFFPGNLTGTIQTAPDEDPAGYAALAAAIAAHSGRVIVDGWPTGVAVTPAMTHGGPFPATVGGGGTSVGTAAVSRFLRPVTYQDAPQAILPPALRDDNPWGVPQKRSPAGESSTWGSLSSARGQGVGA</sequence>
<dbReference type="GO" id="GO:0016620">
    <property type="term" value="F:oxidoreductase activity, acting on the aldehyde or oxo group of donors, NAD or NADP as acceptor"/>
    <property type="evidence" value="ECO:0007669"/>
    <property type="project" value="InterPro"/>
</dbReference>
<reference evidence="4 5" key="1">
    <citation type="submission" date="2018-12" db="EMBL/GenBank/DDBJ databases">
        <authorList>
            <person name="Li F."/>
        </authorList>
    </citation>
    <scope>NUCLEOTIDE SEQUENCE [LARGE SCALE GENOMIC DNA]</scope>
    <source>
        <strain evidence="4 5">11W25H-1</strain>
    </source>
</reference>
<evidence type="ECO:0000259" key="3">
    <source>
        <dbReference type="Pfam" id="PF00171"/>
    </source>
</evidence>
<dbReference type="Gene3D" id="3.40.605.10">
    <property type="entry name" value="Aldehyde Dehydrogenase, Chain A, domain 1"/>
    <property type="match status" value="1"/>
</dbReference>
<dbReference type="EMBL" id="RZNB01000001">
    <property type="protein sequence ID" value="RWZ52974.1"/>
    <property type="molecule type" value="Genomic_DNA"/>
</dbReference>
<keyword evidence="5" id="KW-1185">Reference proteome</keyword>
<dbReference type="PANTHER" id="PTHR43353">
    <property type="entry name" value="SUCCINATE-SEMIALDEHYDE DEHYDROGENASE, MITOCHONDRIAL"/>
    <property type="match status" value="1"/>
</dbReference>
<organism evidence="4 5">
    <name type="scientific">Labedella phragmitis</name>
    <dbReference type="NCBI Taxonomy" id="2498849"/>
    <lineage>
        <taxon>Bacteria</taxon>
        <taxon>Bacillati</taxon>
        <taxon>Actinomycetota</taxon>
        <taxon>Actinomycetes</taxon>
        <taxon>Micrococcales</taxon>
        <taxon>Microbacteriaceae</taxon>
        <taxon>Labedella</taxon>
    </lineage>
</organism>
<evidence type="ECO:0000256" key="2">
    <source>
        <dbReference type="SAM" id="MobiDB-lite"/>
    </source>
</evidence>
<dbReference type="Gene3D" id="3.40.309.10">
    <property type="entry name" value="Aldehyde Dehydrogenase, Chain A, domain 2"/>
    <property type="match status" value="1"/>
</dbReference>
<dbReference type="InterPro" id="IPR016162">
    <property type="entry name" value="Ald_DH_N"/>
</dbReference>
<dbReference type="InterPro" id="IPR016163">
    <property type="entry name" value="Ald_DH_C"/>
</dbReference>
<dbReference type="Proteomes" id="UP000288547">
    <property type="component" value="Unassembled WGS sequence"/>
</dbReference>
<feature type="compositionally biased region" description="Polar residues" evidence="2">
    <location>
        <begin position="487"/>
        <end position="499"/>
    </location>
</feature>
<dbReference type="AlphaFoldDB" id="A0A444PYK7"/>
<gene>
    <name evidence="4" type="ORF">ELQ90_03300</name>
</gene>
<dbReference type="InterPro" id="IPR016161">
    <property type="entry name" value="Ald_DH/histidinol_DH"/>
</dbReference>
<proteinExistence type="predicted"/>
<name>A0A444PYK7_9MICO</name>
<protein>
    <submittedName>
        <fullName evidence="4">Aldehyde dehydrogenase family protein</fullName>
    </submittedName>
</protein>
<keyword evidence="1" id="KW-0560">Oxidoreductase</keyword>
<dbReference type="OrthoDB" id="9770537at2"/>
<feature type="region of interest" description="Disordered" evidence="2">
    <location>
        <begin position="465"/>
        <end position="505"/>
    </location>
</feature>
<feature type="domain" description="Aldehyde dehydrogenase" evidence="3">
    <location>
        <begin position="6"/>
        <end position="276"/>
    </location>
</feature>
<dbReference type="SUPFAM" id="SSF53720">
    <property type="entry name" value="ALDH-like"/>
    <property type="match status" value="1"/>
</dbReference>
<dbReference type="InterPro" id="IPR015590">
    <property type="entry name" value="Aldehyde_DH_dom"/>
</dbReference>
<dbReference type="Pfam" id="PF00171">
    <property type="entry name" value="Aldedh"/>
    <property type="match status" value="1"/>
</dbReference>
<accession>A0A444PYK7</accession>
<dbReference type="PANTHER" id="PTHR43353:SF3">
    <property type="entry name" value="ALDEHYDE DEHYDROGENASE-RELATED"/>
    <property type="match status" value="1"/>
</dbReference>
<dbReference type="InterPro" id="IPR050740">
    <property type="entry name" value="Aldehyde_DH_Superfamily"/>
</dbReference>